<keyword evidence="2" id="KW-1185">Reference proteome</keyword>
<name>A0A1Q3EHS9_LENED</name>
<sequence length="78" mass="8768">MFTNAHQFSIRGGTYNNVARDQINLYESPQTVSGNSALDILSEFIKDKPVKEFKLRSLNGSIVNRMDVLSFGFMVPLV</sequence>
<proteinExistence type="predicted"/>
<organism evidence="1 2">
    <name type="scientific">Lentinula edodes</name>
    <name type="common">Shiitake mushroom</name>
    <name type="synonym">Lentinus edodes</name>
    <dbReference type="NCBI Taxonomy" id="5353"/>
    <lineage>
        <taxon>Eukaryota</taxon>
        <taxon>Fungi</taxon>
        <taxon>Dikarya</taxon>
        <taxon>Basidiomycota</taxon>
        <taxon>Agaricomycotina</taxon>
        <taxon>Agaricomycetes</taxon>
        <taxon>Agaricomycetidae</taxon>
        <taxon>Agaricales</taxon>
        <taxon>Marasmiineae</taxon>
        <taxon>Omphalotaceae</taxon>
        <taxon>Lentinula</taxon>
    </lineage>
</organism>
<dbReference type="AlphaFoldDB" id="A0A1Q3EHS9"/>
<reference evidence="1 2" key="2">
    <citation type="submission" date="2017-02" db="EMBL/GenBank/DDBJ databases">
        <title>A genome survey and senescence transcriptome analysis in Lentinula edodes.</title>
        <authorList>
            <person name="Sakamoto Y."/>
            <person name="Nakade K."/>
            <person name="Sato S."/>
            <person name="Yoshida Y."/>
            <person name="Miyazaki K."/>
            <person name="Natsume S."/>
            <person name="Konno N."/>
        </authorList>
    </citation>
    <scope>NUCLEOTIDE SEQUENCE [LARGE SCALE GENOMIC DNA]</scope>
    <source>
        <strain evidence="1 2">NBRC 111202</strain>
    </source>
</reference>
<evidence type="ECO:0000313" key="2">
    <source>
        <dbReference type="Proteomes" id="UP000188533"/>
    </source>
</evidence>
<evidence type="ECO:0000313" key="1">
    <source>
        <dbReference type="EMBL" id="GAW06740.1"/>
    </source>
</evidence>
<dbReference type="EMBL" id="BDGU01000347">
    <property type="protein sequence ID" value="GAW06740.1"/>
    <property type="molecule type" value="Genomic_DNA"/>
</dbReference>
<comment type="caution">
    <text evidence="1">The sequence shown here is derived from an EMBL/GenBank/DDBJ whole genome shotgun (WGS) entry which is preliminary data.</text>
</comment>
<protein>
    <submittedName>
        <fullName evidence="1">NWD2 protein</fullName>
    </submittedName>
</protein>
<accession>A0A1Q3EHS9</accession>
<gene>
    <name evidence="1" type="ORF">LENED_008685</name>
</gene>
<dbReference type="Proteomes" id="UP000188533">
    <property type="component" value="Unassembled WGS sequence"/>
</dbReference>
<reference evidence="1 2" key="1">
    <citation type="submission" date="2016-08" db="EMBL/GenBank/DDBJ databases">
        <authorList>
            <consortium name="Lentinula edodes genome sequencing consortium"/>
            <person name="Sakamoto Y."/>
            <person name="Nakade K."/>
            <person name="Sato S."/>
            <person name="Yoshida Y."/>
            <person name="Miyazaki K."/>
            <person name="Natsume S."/>
            <person name="Konno N."/>
        </authorList>
    </citation>
    <scope>NUCLEOTIDE SEQUENCE [LARGE SCALE GENOMIC DNA]</scope>
    <source>
        <strain evidence="1 2">NBRC 111202</strain>
    </source>
</reference>